<dbReference type="CDD" id="cd00121">
    <property type="entry name" value="MATH"/>
    <property type="match status" value="1"/>
</dbReference>
<dbReference type="GO" id="GO:0016567">
    <property type="term" value="P:protein ubiquitination"/>
    <property type="evidence" value="ECO:0007669"/>
    <property type="project" value="InterPro"/>
</dbReference>
<feature type="domain" description="BTB" evidence="2">
    <location>
        <begin position="186"/>
        <end position="247"/>
    </location>
</feature>
<evidence type="ECO:0000256" key="1">
    <source>
        <dbReference type="ARBA" id="ARBA00004906"/>
    </source>
</evidence>
<dbReference type="EMBL" id="GBRH01210712">
    <property type="protein sequence ID" value="JAD87183.1"/>
    <property type="molecule type" value="Transcribed_RNA"/>
</dbReference>
<dbReference type="Gene3D" id="3.30.710.10">
    <property type="entry name" value="Potassium Channel Kv1.1, Chain A"/>
    <property type="match status" value="1"/>
</dbReference>
<protein>
    <recommendedName>
        <fullName evidence="2">BTB domain-containing protein</fullName>
    </recommendedName>
</protein>
<dbReference type="SUPFAM" id="SSF54695">
    <property type="entry name" value="POZ domain"/>
    <property type="match status" value="1"/>
</dbReference>
<reference evidence="3" key="2">
    <citation type="journal article" date="2015" name="Data Brief">
        <title>Shoot transcriptome of the giant reed, Arundo donax.</title>
        <authorList>
            <person name="Barrero R.A."/>
            <person name="Guerrero F.D."/>
            <person name="Moolhuijzen P."/>
            <person name="Goolsby J.A."/>
            <person name="Tidwell J."/>
            <person name="Bellgard S.E."/>
            <person name="Bellgard M.I."/>
        </authorList>
    </citation>
    <scope>NUCLEOTIDE SEQUENCE</scope>
    <source>
        <tissue evidence="3">Shoot tissue taken approximately 20 cm above the soil surface</tissue>
    </source>
</reference>
<dbReference type="PANTHER" id="PTHR26379:SF191">
    <property type="entry name" value="OS06G0251200 PROTEIN"/>
    <property type="match status" value="1"/>
</dbReference>
<dbReference type="InterPro" id="IPR002083">
    <property type="entry name" value="MATH/TRAF_dom"/>
</dbReference>
<dbReference type="PROSITE" id="PS50097">
    <property type="entry name" value="BTB"/>
    <property type="match status" value="1"/>
</dbReference>
<comment type="pathway">
    <text evidence="1">Protein modification; protein ubiquitination.</text>
</comment>
<accession>A0A0A9DKI9</accession>
<dbReference type="AlphaFoldDB" id="A0A0A9DKI9"/>
<dbReference type="SMART" id="SM00225">
    <property type="entry name" value="BTB"/>
    <property type="match status" value="1"/>
</dbReference>
<proteinExistence type="predicted"/>
<dbReference type="InterPro" id="IPR008974">
    <property type="entry name" value="TRAF-like"/>
</dbReference>
<dbReference type="InterPro" id="IPR011333">
    <property type="entry name" value="SKP1/BTB/POZ_sf"/>
</dbReference>
<dbReference type="SUPFAM" id="SSF49599">
    <property type="entry name" value="TRAF domain-like"/>
    <property type="match status" value="1"/>
</dbReference>
<dbReference type="PANTHER" id="PTHR26379">
    <property type="entry name" value="BTB/POZ AND MATH DOMAIN-CONTAINING PROTEIN 1"/>
    <property type="match status" value="1"/>
</dbReference>
<evidence type="ECO:0000313" key="3">
    <source>
        <dbReference type="EMBL" id="JAD87183.1"/>
    </source>
</evidence>
<dbReference type="Gene3D" id="2.60.210.10">
    <property type="entry name" value="Apoptosis, Tumor Necrosis Factor Receptor Associated Protein 2, Chain A"/>
    <property type="match status" value="1"/>
</dbReference>
<dbReference type="InterPro" id="IPR045005">
    <property type="entry name" value="BPM1-6"/>
</dbReference>
<reference evidence="3" key="1">
    <citation type="submission" date="2014-09" db="EMBL/GenBank/DDBJ databases">
        <authorList>
            <person name="Magalhaes I.L.F."/>
            <person name="Oliveira U."/>
            <person name="Santos F.R."/>
            <person name="Vidigal T.H.D.A."/>
            <person name="Brescovit A.D."/>
            <person name="Santos A.J."/>
        </authorList>
    </citation>
    <scope>NUCLEOTIDE SEQUENCE</scope>
    <source>
        <tissue evidence="3">Shoot tissue taken approximately 20 cm above the soil surface</tissue>
    </source>
</reference>
<organism evidence="3">
    <name type="scientific">Arundo donax</name>
    <name type="common">Giant reed</name>
    <name type="synonym">Donax arundinaceus</name>
    <dbReference type="NCBI Taxonomy" id="35708"/>
    <lineage>
        <taxon>Eukaryota</taxon>
        <taxon>Viridiplantae</taxon>
        <taxon>Streptophyta</taxon>
        <taxon>Embryophyta</taxon>
        <taxon>Tracheophyta</taxon>
        <taxon>Spermatophyta</taxon>
        <taxon>Magnoliopsida</taxon>
        <taxon>Liliopsida</taxon>
        <taxon>Poales</taxon>
        <taxon>Poaceae</taxon>
        <taxon>PACMAD clade</taxon>
        <taxon>Arundinoideae</taxon>
        <taxon>Arundineae</taxon>
        <taxon>Arundo</taxon>
    </lineage>
</organism>
<evidence type="ECO:0000259" key="2">
    <source>
        <dbReference type="PROSITE" id="PS50097"/>
    </source>
</evidence>
<dbReference type="Pfam" id="PF00651">
    <property type="entry name" value="BTB"/>
    <property type="match status" value="1"/>
</dbReference>
<dbReference type="InterPro" id="IPR000210">
    <property type="entry name" value="BTB/POZ_dom"/>
</dbReference>
<sequence>MSYFKWVQFPVDLTETEFKIHLLKIKDDSATKAFYTSWRSDYISYGELDVDGCDWVIRYYPNHSDLRRDWIAFRLVLLRKRCENEVVASFRYQLVDGCGILSPFRDQCVANRYMDQEDLGPPLLLATHGELLKLDYIKTDSFSVECTISVQRRQREETTSDHMSVALPSSDLHQQLGELLQSQKGADVTFVVSGESFMAHKVVLAARSPIFMAEFFGPMKESSSDHVEIKGIEPAAFKAMLHFIYTDTCPEVLNSLNNMPATLGKKRWQPWRSICLQMPIGTDWTGSS</sequence>
<name>A0A0A9DKI9_ARUDO</name>